<dbReference type="EMBL" id="CP002869">
    <property type="protein sequence ID" value="AEI41504.1"/>
    <property type="molecule type" value="Genomic_DNA"/>
</dbReference>
<dbReference type="AlphaFoldDB" id="F8F5U0"/>
<dbReference type="SUPFAM" id="SSF52540">
    <property type="entry name" value="P-loop containing nucleoside triphosphate hydrolases"/>
    <property type="match status" value="1"/>
</dbReference>
<gene>
    <name evidence="2" type="ordered locus">KNP414_02946</name>
</gene>
<proteinExistence type="predicted"/>
<name>F8F5U0_PAEMK</name>
<dbReference type="HOGENOM" id="CLU_060728_1_0_9"/>
<dbReference type="RefSeq" id="WP_013916665.1">
    <property type="nucleotide sequence ID" value="NC_015690.1"/>
</dbReference>
<dbReference type="PATRIC" id="fig|1036673.3.peg.2698"/>
<sequence>MGPMTLALLDDDAYFGEMLSAYIRGSAFAERFRLKRFTAGEEGLRYLLEEKEARILLVHESWLPLPEEVFVHPAGAVVILSESAAQGGVLEYPVLCRYQPLDRLMSAVASHYNEYNAALPLRGIRGTRVALVHSAGGGTGKTVTAVHLARRLALRGERVLLLSLERYGSLPWFTDETGGDSETFSRLLYYARMNPAAAAGRLEGLVRRHGYGRFDYVPPAAEPQELEELGAEHASGLVEAVRASGLYDVLIVDTDSYAPALSSALFGPADNILWLVTDDLVHLHKCSRLLRSMQAKETPRASWLSKVRFVLNRSTGAPLNSFEEYGLKIHHRLPYVPEWKAVSRIGQLHRAPAFEDTAGLLLEPVGSGAGL</sequence>
<dbReference type="InterPro" id="IPR027417">
    <property type="entry name" value="P-loop_NTPase"/>
</dbReference>
<dbReference type="InterPro" id="IPR002586">
    <property type="entry name" value="CobQ/CobB/MinD/ParA_Nub-bd_dom"/>
</dbReference>
<dbReference type="Pfam" id="PF01656">
    <property type="entry name" value="CbiA"/>
    <property type="match status" value="1"/>
</dbReference>
<evidence type="ECO:0000313" key="3">
    <source>
        <dbReference type="Proteomes" id="UP000006620"/>
    </source>
</evidence>
<organism evidence="2 3">
    <name type="scientific">Paenibacillus mucilaginosus (strain KNP414)</name>
    <dbReference type="NCBI Taxonomy" id="1036673"/>
    <lineage>
        <taxon>Bacteria</taxon>
        <taxon>Bacillati</taxon>
        <taxon>Bacillota</taxon>
        <taxon>Bacilli</taxon>
        <taxon>Bacillales</taxon>
        <taxon>Paenibacillaceae</taxon>
        <taxon>Paenibacillus</taxon>
    </lineage>
</organism>
<dbReference type="Gene3D" id="3.40.50.10850">
    <property type="entry name" value="Ntrc-like two-domain protein"/>
    <property type="match status" value="1"/>
</dbReference>
<dbReference type="Gene3D" id="3.40.50.300">
    <property type="entry name" value="P-loop containing nucleotide triphosphate hydrolases"/>
    <property type="match status" value="1"/>
</dbReference>
<dbReference type="PANTHER" id="PTHR13696">
    <property type="entry name" value="P-LOOP CONTAINING NUCLEOSIDE TRIPHOSPHATE HYDROLASE"/>
    <property type="match status" value="1"/>
</dbReference>
<dbReference type="PANTHER" id="PTHR13696:SF99">
    <property type="entry name" value="COBYRINIC ACID AC-DIAMIDE SYNTHASE"/>
    <property type="match status" value="1"/>
</dbReference>
<feature type="domain" description="CobQ/CobB/MinD/ParA nucleotide binding" evidence="1">
    <location>
        <begin position="132"/>
        <end position="325"/>
    </location>
</feature>
<evidence type="ECO:0000313" key="2">
    <source>
        <dbReference type="EMBL" id="AEI41504.1"/>
    </source>
</evidence>
<dbReference type="KEGG" id="pms:KNP414_02946"/>
<accession>F8F5U0</accession>
<reference evidence="3" key="1">
    <citation type="submission" date="2011-06" db="EMBL/GenBank/DDBJ databases">
        <title>Complete genome sequence of Paenibacillus mucilaginosus KNP414.</title>
        <authorList>
            <person name="Wang J."/>
            <person name="Hu S."/>
            <person name="Hu X."/>
            <person name="Zhang B."/>
            <person name="Dong D."/>
            <person name="Zhang S."/>
            <person name="Zhao K."/>
            <person name="Wu D."/>
        </authorList>
    </citation>
    <scope>NUCLEOTIDE SEQUENCE [LARGE SCALE GENOMIC DNA]</scope>
    <source>
        <strain evidence="3">KNP414</strain>
    </source>
</reference>
<dbReference type="Proteomes" id="UP000006620">
    <property type="component" value="Chromosome"/>
</dbReference>
<dbReference type="InterPro" id="IPR050678">
    <property type="entry name" value="DNA_Partitioning_ATPase"/>
</dbReference>
<reference evidence="2 3" key="2">
    <citation type="journal article" date="2013" name="Genome Announc.">
        <title>Genome Sequence of Growth-Improving Paenibacillus mucilaginosus Strain KNP414.</title>
        <authorList>
            <person name="Lu J.J."/>
            <person name="Wang J.F."/>
            <person name="Hu X.F."/>
        </authorList>
    </citation>
    <scope>NUCLEOTIDE SEQUENCE [LARGE SCALE GENOMIC DNA]</scope>
    <source>
        <strain evidence="2 3">KNP414</strain>
    </source>
</reference>
<evidence type="ECO:0000259" key="1">
    <source>
        <dbReference type="Pfam" id="PF01656"/>
    </source>
</evidence>
<protein>
    <recommendedName>
        <fullName evidence="1">CobQ/CobB/MinD/ParA nucleotide binding domain-containing protein</fullName>
    </recommendedName>
</protein>